<comment type="subcellular location">
    <subcellularLocation>
        <location evidence="1 11">Endoplasmic reticulum membrane</location>
        <topology evidence="1 11">Multi-pass membrane protein</topology>
    </subcellularLocation>
</comment>
<reference evidence="12" key="2">
    <citation type="submission" date="2017-10" db="EMBL/GenBank/DDBJ databases">
        <title>Ladona fulva Genome sequencing and assembly.</title>
        <authorList>
            <person name="Murali S."/>
            <person name="Richards S."/>
            <person name="Bandaranaike D."/>
            <person name="Bellair M."/>
            <person name="Blankenburg K."/>
            <person name="Chao H."/>
            <person name="Dinh H."/>
            <person name="Doddapaneni H."/>
            <person name="Dugan-Rocha S."/>
            <person name="Elkadiri S."/>
            <person name="Gnanaolivu R."/>
            <person name="Hernandez B."/>
            <person name="Skinner E."/>
            <person name="Javaid M."/>
            <person name="Lee S."/>
            <person name="Li M."/>
            <person name="Ming W."/>
            <person name="Munidasa M."/>
            <person name="Muniz J."/>
            <person name="Nguyen L."/>
            <person name="Hughes D."/>
            <person name="Osuji N."/>
            <person name="Pu L.-L."/>
            <person name="Puazo M."/>
            <person name="Qu C."/>
            <person name="Quiroz J."/>
            <person name="Raj R."/>
            <person name="Weissenberger G."/>
            <person name="Xin Y."/>
            <person name="Zou X."/>
            <person name="Han Y."/>
            <person name="Worley K."/>
            <person name="Muzny D."/>
            <person name="Gibbs R."/>
        </authorList>
    </citation>
    <scope>NUCLEOTIDE SEQUENCE</scope>
    <source>
        <strain evidence="12">Sampled in the wild</strain>
    </source>
</reference>
<gene>
    <name evidence="12" type="ORF">J437_LFUL008595</name>
</gene>
<feature type="transmembrane region" description="Helical" evidence="11">
    <location>
        <begin position="242"/>
        <end position="264"/>
    </location>
</feature>
<dbReference type="AlphaFoldDB" id="A0A8K0K8F8"/>
<evidence type="ECO:0000256" key="5">
    <source>
        <dbReference type="ARBA" id="ARBA00022679"/>
    </source>
</evidence>
<evidence type="ECO:0000256" key="11">
    <source>
        <dbReference type="RuleBase" id="RU363075"/>
    </source>
</evidence>
<sequence>MTIFPQAGYIHPDEYFQSVEVVAGDVLGVDVVHSWEFNTSLPIRSIVFPYLVSWLPFYMERNYLQNERNGFIPPYFLFIGPRLIVFLLSLINDYCLYSTCYIYGQNYKARLMIFASSYVAIIYGTRTLSNTFEMTLTSLVLYFVAEAMCHTDQVLYQNDYLQDKLKEARNIAERVRISRLRSKLPNHTLRQCPLLGAVLALGIFVRPTLLVFAAPAVFFWLRRGPHTKSEVSSSIFSALPHAHFHIRAAALAGCAILMSIPLLVLDTRYYNSFLTHVDDLLPVVATPFNFIIYNSRSSNLENHGIHPRWLHVLVNIPLLYGPLGIFALLGLSRFIWNIVCCRWARLPRSDSATALMLSSLVVPLLILSLVPHQEPRFLLPLTFPIVFLYAQEIRSNTTWARVRKKIPHIWVLFNVVFGLFYGFVHQGGIMSASAELANRVTDFRLIPWDISEVHVFTSHSYPIPQHVLQLHPGRIRRKVKFHEMGSMNMSAVVGGIESVYKSRSKLRGGTLAYLILPGVLEEALCEEVLHSSLEVELQWSHWPHLSLEAPFAWQTKGFLREGTKGTGNPCSVAHSELSLKDKIVRMSSLLMYRVFSTCKKNEVCLSKRAM</sequence>
<evidence type="ECO:0000256" key="7">
    <source>
        <dbReference type="ARBA" id="ARBA00022824"/>
    </source>
</evidence>
<evidence type="ECO:0000256" key="3">
    <source>
        <dbReference type="ARBA" id="ARBA00022502"/>
    </source>
</evidence>
<keyword evidence="13" id="KW-1185">Reference proteome</keyword>
<keyword evidence="7 11" id="KW-0256">Endoplasmic reticulum</keyword>
<keyword evidence="6 11" id="KW-0812">Transmembrane</keyword>
<comment type="similarity">
    <text evidence="10">Belongs to the glycosyltransferase 22 family. PIGZ subfamily.</text>
</comment>
<dbReference type="GO" id="GO:0005789">
    <property type="term" value="C:endoplasmic reticulum membrane"/>
    <property type="evidence" value="ECO:0007669"/>
    <property type="project" value="UniProtKB-SubCell"/>
</dbReference>
<feature type="transmembrane region" description="Helical" evidence="11">
    <location>
        <begin position="111"/>
        <end position="129"/>
    </location>
</feature>
<organism evidence="12 13">
    <name type="scientific">Ladona fulva</name>
    <name type="common">Scarce chaser dragonfly</name>
    <name type="synonym">Libellula fulva</name>
    <dbReference type="NCBI Taxonomy" id="123851"/>
    <lineage>
        <taxon>Eukaryota</taxon>
        <taxon>Metazoa</taxon>
        <taxon>Ecdysozoa</taxon>
        <taxon>Arthropoda</taxon>
        <taxon>Hexapoda</taxon>
        <taxon>Insecta</taxon>
        <taxon>Pterygota</taxon>
        <taxon>Palaeoptera</taxon>
        <taxon>Odonata</taxon>
        <taxon>Epiprocta</taxon>
        <taxon>Anisoptera</taxon>
        <taxon>Libelluloidea</taxon>
        <taxon>Libellulidae</taxon>
        <taxon>Ladona</taxon>
    </lineage>
</organism>
<evidence type="ECO:0000256" key="8">
    <source>
        <dbReference type="ARBA" id="ARBA00022989"/>
    </source>
</evidence>
<evidence type="ECO:0000313" key="12">
    <source>
        <dbReference type="EMBL" id="KAG8229662.1"/>
    </source>
</evidence>
<evidence type="ECO:0000313" key="13">
    <source>
        <dbReference type="Proteomes" id="UP000792457"/>
    </source>
</evidence>
<name>A0A8K0K8F8_LADFU</name>
<feature type="transmembrane region" description="Helical" evidence="11">
    <location>
        <begin position="71"/>
        <end position="91"/>
    </location>
</feature>
<reference evidence="12" key="1">
    <citation type="submission" date="2013-04" db="EMBL/GenBank/DDBJ databases">
        <authorList>
            <person name="Qu J."/>
            <person name="Murali S.C."/>
            <person name="Bandaranaike D."/>
            <person name="Bellair M."/>
            <person name="Blankenburg K."/>
            <person name="Chao H."/>
            <person name="Dinh H."/>
            <person name="Doddapaneni H."/>
            <person name="Downs B."/>
            <person name="Dugan-Rocha S."/>
            <person name="Elkadiri S."/>
            <person name="Gnanaolivu R.D."/>
            <person name="Hernandez B."/>
            <person name="Javaid M."/>
            <person name="Jayaseelan J.C."/>
            <person name="Lee S."/>
            <person name="Li M."/>
            <person name="Ming W."/>
            <person name="Munidasa M."/>
            <person name="Muniz J."/>
            <person name="Nguyen L."/>
            <person name="Ongeri F."/>
            <person name="Osuji N."/>
            <person name="Pu L.-L."/>
            <person name="Puazo M."/>
            <person name="Qu C."/>
            <person name="Quiroz J."/>
            <person name="Raj R."/>
            <person name="Weissenberger G."/>
            <person name="Xin Y."/>
            <person name="Zou X."/>
            <person name="Han Y."/>
            <person name="Richards S."/>
            <person name="Worley K."/>
            <person name="Muzny D."/>
            <person name="Gibbs R."/>
        </authorList>
    </citation>
    <scope>NUCLEOTIDE SEQUENCE</scope>
    <source>
        <strain evidence="12">Sampled in the wild</strain>
    </source>
</reference>
<keyword evidence="9 11" id="KW-0472">Membrane</keyword>
<feature type="transmembrane region" description="Helical" evidence="11">
    <location>
        <begin position="309"/>
        <end position="331"/>
    </location>
</feature>
<accession>A0A8K0K8F8</accession>
<dbReference type="Pfam" id="PF03901">
    <property type="entry name" value="Glyco_transf_22"/>
    <property type="match status" value="1"/>
</dbReference>
<dbReference type="EC" id="2.4.1.-" evidence="11"/>
<keyword evidence="4 11" id="KW-0328">Glycosyltransferase</keyword>
<evidence type="ECO:0000256" key="6">
    <source>
        <dbReference type="ARBA" id="ARBA00022692"/>
    </source>
</evidence>
<evidence type="ECO:0000256" key="4">
    <source>
        <dbReference type="ARBA" id="ARBA00022676"/>
    </source>
</evidence>
<feature type="transmembrane region" description="Helical" evidence="11">
    <location>
        <begin position="377"/>
        <end position="394"/>
    </location>
</feature>
<feature type="transmembrane region" description="Helical" evidence="11">
    <location>
        <begin position="352"/>
        <end position="371"/>
    </location>
</feature>
<dbReference type="OrthoDB" id="10066429at2759"/>
<comment type="caution">
    <text evidence="12">The sequence shown here is derived from an EMBL/GenBank/DDBJ whole genome shotgun (WGS) entry which is preliminary data.</text>
</comment>
<protein>
    <recommendedName>
        <fullName evidence="11">Mannosyltransferase</fullName>
        <ecNumber evidence="11">2.4.1.-</ecNumber>
    </recommendedName>
</protein>
<feature type="transmembrane region" description="Helical" evidence="11">
    <location>
        <begin position="194"/>
        <end position="221"/>
    </location>
</feature>
<dbReference type="GO" id="GO:0000026">
    <property type="term" value="F:alpha-1,2-mannosyltransferase activity"/>
    <property type="evidence" value="ECO:0007669"/>
    <property type="project" value="TreeGrafter"/>
</dbReference>
<dbReference type="Proteomes" id="UP000792457">
    <property type="component" value="Unassembled WGS sequence"/>
</dbReference>
<keyword evidence="3" id="KW-0337">GPI-anchor biosynthesis</keyword>
<keyword evidence="8 11" id="KW-1133">Transmembrane helix</keyword>
<feature type="transmembrane region" description="Helical" evidence="11">
    <location>
        <begin position="406"/>
        <end position="424"/>
    </location>
</feature>
<dbReference type="InterPro" id="IPR005599">
    <property type="entry name" value="GPI_mannosylTrfase"/>
</dbReference>
<dbReference type="PANTHER" id="PTHR22760">
    <property type="entry name" value="GLYCOSYLTRANSFERASE"/>
    <property type="match status" value="1"/>
</dbReference>
<dbReference type="PANTHER" id="PTHR22760:SF3">
    <property type="entry name" value="GPI MANNOSYLTRANSFERASE 4"/>
    <property type="match status" value="1"/>
</dbReference>
<evidence type="ECO:0000256" key="2">
    <source>
        <dbReference type="ARBA" id="ARBA00004687"/>
    </source>
</evidence>
<proteinExistence type="inferred from homology"/>
<evidence type="ECO:0000256" key="1">
    <source>
        <dbReference type="ARBA" id="ARBA00004477"/>
    </source>
</evidence>
<evidence type="ECO:0000256" key="10">
    <source>
        <dbReference type="ARBA" id="ARBA00038466"/>
    </source>
</evidence>
<dbReference type="EMBL" id="KZ308438">
    <property type="protein sequence ID" value="KAG8229662.1"/>
    <property type="molecule type" value="Genomic_DNA"/>
</dbReference>
<dbReference type="GO" id="GO:0006506">
    <property type="term" value="P:GPI anchor biosynthetic process"/>
    <property type="evidence" value="ECO:0007669"/>
    <property type="project" value="UniProtKB-KW"/>
</dbReference>
<comment type="pathway">
    <text evidence="2">Glycolipid biosynthesis; glycosylphosphatidylinositol-anchor biosynthesis.</text>
</comment>
<evidence type="ECO:0000256" key="9">
    <source>
        <dbReference type="ARBA" id="ARBA00023136"/>
    </source>
</evidence>
<keyword evidence="5" id="KW-0808">Transferase</keyword>